<reference evidence="8 9" key="1">
    <citation type="submission" date="2021-06" db="EMBL/GenBank/DDBJ databases">
        <authorList>
            <person name="Sun Q."/>
            <person name="Li D."/>
        </authorList>
    </citation>
    <scope>NUCLEOTIDE SEQUENCE [LARGE SCALE GENOMIC DNA]</scope>
    <source>
        <strain evidence="8 9">MSJd-7</strain>
    </source>
</reference>
<sequence>MILDELAAYAQQRVLADKQAHPLEELKQRCETVSPRTPFAFEQALRGDNLSFICEVKKASPSKGIIAQDFPYLDIAKQYEQAGADCISCLTEPKWFLGSDAIFTDIRAAVQTPMIRKDFTVDAYQIYQAKLMGADAVLLICAILDTQTIEQYLGICETLGLTALVEAHDAKEIQSAVDAGARVIGVNNRNLKDFSVDFSNASRLRDLIPPENIYVAESGVSCAADVAALRSIGADAVLMGEVLMRAPDKTALLREMRHAGLNQ</sequence>
<evidence type="ECO:0000256" key="5">
    <source>
        <dbReference type="ARBA" id="ARBA00023239"/>
    </source>
</evidence>
<dbReference type="Pfam" id="PF00218">
    <property type="entry name" value="IGPS"/>
    <property type="match status" value="1"/>
</dbReference>
<dbReference type="PANTHER" id="PTHR22854:SF2">
    <property type="entry name" value="INDOLE-3-GLYCEROL-PHOSPHATE SYNTHASE"/>
    <property type="match status" value="1"/>
</dbReference>
<keyword evidence="4 6" id="KW-0057">Aromatic amino acid biosynthesis</keyword>
<proteinExistence type="inferred from homology"/>
<dbReference type="EMBL" id="JAHLQI010000004">
    <property type="protein sequence ID" value="MBU5490650.1"/>
    <property type="molecule type" value="Genomic_DNA"/>
</dbReference>
<dbReference type="EC" id="4.1.1.48" evidence="6"/>
<keyword evidence="9" id="KW-1185">Reference proteome</keyword>
<comment type="catalytic activity">
    <reaction evidence="6">
        <text>1-(2-carboxyphenylamino)-1-deoxy-D-ribulose 5-phosphate + H(+) = (1S,2R)-1-C-(indol-3-yl)glycerol 3-phosphate + CO2 + H2O</text>
        <dbReference type="Rhea" id="RHEA:23476"/>
        <dbReference type="ChEBI" id="CHEBI:15377"/>
        <dbReference type="ChEBI" id="CHEBI:15378"/>
        <dbReference type="ChEBI" id="CHEBI:16526"/>
        <dbReference type="ChEBI" id="CHEBI:58613"/>
        <dbReference type="ChEBI" id="CHEBI:58866"/>
        <dbReference type="EC" id="4.1.1.48"/>
    </reaction>
</comment>
<dbReference type="CDD" id="cd00331">
    <property type="entry name" value="IGPS"/>
    <property type="match status" value="1"/>
</dbReference>
<evidence type="ECO:0000256" key="4">
    <source>
        <dbReference type="ARBA" id="ARBA00023141"/>
    </source>
</evidence>
<dbReference type="HAMAP" id="MF_00134_B">
    <property type="entry name" value="IGPS_B"/>
    <property type="match status" value="1"/>
</dbReference>
<organism evidence="8 9">
    <name type="scientific">Butyricicoccus intestinisimiae</name>
    <dbReference type="NCBI Taxonomy" id="2841509"/>
    <lineage>
        <taxon>Bacteria</taxon>
        <taxon>Bacillati</taxon>
        <taxon>Bacillota</taxon>
        <taxon>Clostridia</taxon>
        <taxon>Eubacteriales</taxon>
        <taxon>Butyricicoccaceae</taxon>
        <taxon>Butyricicoccus</taxon>
    </lineage>
</organism>
<keyword evidence="5 6" id="KW-0456">Lyase</keyword>
<keyword evidence="1 6" id="KW-0028">Amino-acid biosynthesis</keyword>
<evidence type="ECO:0000256" key="1">
    <source>
        <dbReference type="ARBA" id="ARBA00022605"/>
    </source>
</evidence>
<evidence type="ECO:0000313" key="9">
    <source>
        <dbReference type="Proteomes" id="UP000783588"/>
    </source>
</evidence>
<dbReference type="InterPro" id="IPR013798">
    <property type="entry name" value="Indole-3-glycerol_P_synth_dom"/>
</dbReference>
<protein>
    <recommendedName>
        <fullName evidence="6">Indole-3-glycerol phosphate synthase</fullName>
        <shortName evidence="6">IGPS</shortName>
        <ecNumber evidence="6">4.1.1.48</ecNumber>
    </recommendedName>
</protein>
<dbReference type="Proteomes" id="UP000783588">
    <property type="component" value="Unassembled WGS sequence"/>
</dbReference>
<evidence type="ECO:0000313" key="8">
    <source>
        <dbReference type="EMBL" id="MBU5490650.1"/>
    </source>
</evidence>
<dbReference type="PANTHER" id="PTHR22854">
    <property type="entry name" value="TRYPTOPHAN BIOSYNTHESIS PROTEIN"/>
    <property type="match status" value="1"/>
</dbReference>
<keyword evidence="3 6" id="KW-0822">Tryptophan biosynthesis</keyword>
<dbReference type="NCBIfam" id="NF001377">
    <property type="entry name" value="PRK00278.2-4"/>
    <property type="match status" value="1"/>
</dbReference>
<evidence type="ECO:0000256" key="3">
    <source>
        <dbReference type="ARBA" id="ARBA00022822"/>
    </source>
</evidence>
<dbReference type="GO" id="GO:0004425">
    <property type="term" value="F:indole-3-glycerol-phosphate synthase activity"/>
    <property type="evidence" value="ECO:0007669"/>
    <property type="project" value="UniProtKB-EC"/>
</dbReference>
<evidence type="ECO:0000256" key="2">
    <source>
        <dbReference type="ARBA" id="ARBA00022793"/>
    </source>
</evidence>
<name>A0ABS6ESH5_9FIRM</name>
<dbReference type="InterPro" id="IPR001468">
    <property type="entry name" value="Indole-3-GlycerolPSynthase_CS"/>
</dbReference>
<evidence type="ECO:0000256" key="6">
    <source>
        <dbReference type="HAMAP-Rule" id="MF_00134"/>
    </source>
</evidence>
<gene>
    <name evidence="6 8" type="primary">trpC</name>
    <name evidence="8" type="ORF">KQI75_08475</name>
</gene>
<dbReference type="RefSeq" id="WP_216470328.1">
    <property type="nucleotide sequence ID" value="NZ_JAHLQI010000004.1"/>
</dbReference>
<comment type="pathway">
    <text evidence="6">Amino-acid biosynthesis; L-tryptophan biosynthesis; L-tryptophan from chorismate: step 4/5.</text>
</comment>
<accession>A0ABS6ESH5</accession>
<keyword evidence="2 6" id="KW-0210">Decarboxylase</keyword>
<dbReference type="PROSITE" id="PS00614">
    <property type="entry name" value="IGPS"/>
    <property type="match status" value="1"/>
</dbReference>
<dbReference type="InterPro" id="IPR045186">
    <property type="entry name" value="Indole-3-glycerol_P_synth"/>
</dbReference>
<comment type="similarity">
    <text evidence="6">Belongs to the TrpC family.</text>
</comment>
<comment type="caution">
    <text evidence="8">The sequence shown here is derived from an EMBL/GenBank/DDBJ whole genome shotgun (WGS) entry which is preliminary data.</text>
</comment>
<feature type="domain" description="Indole-3-glycerol phosphate synthase" evidence="7">
    <location>
        <begin position="3"/>
        <end position="255"/>
    </location>
</feature>
<evidence type="ECO:0000259" key="7">
    <source>
        <dbReference type="Pfam" id="PF00218"/>
    </source>
</evidence>